<accession>A0A482XC22</accession>
<dbReference type="CDD" id="cd00104">
    <property type="entry name" value="KAZAL_FS"/>
    <property type="match status" value="1"/>
</dbReference>
<sequence>MIGRDEGPALITASLYCVCPSSERNFAEEKQNVSTIGLASNTILASCKRLSHRRVTKIIVEDLQKWLQLRLEFVKAASQKAKCELCSDDYKPVCGHDAAGKPVTFGNACVLKKAACESGKQYTKQYDGECKNGGAVRLQ</sequence>
<evidence type="ECO:0000313" key="3">
    <source>
        <dbReference type="Proteomes" id="UP000291343"/>
    </source>
</evidence>
<dbReference type="InterPro" id="IPR002350">
    <property type="entry name" value="Kazal_dom"/>
</dbReference>
<dbReference type="OrthoDB" id="126772at2759"/>
<dbReference type="Proteomes" id="UP000291343">
    <property type="component" value="Unassembled WGS sequence"/>
</dbReference>
<evidence type="ECO:0000313" key="2">
    <source>
        <dbReference type="EMBL" id="RZF43018.1"/>
    </source>
</evidence>
<organism evidence="2 3">
    <name type="scientific">Laodelphax striatellus</name>
    <name type="common">Small brown planthopper</name>
    <name type="synonym">Delphax striatella</name>
    <dbReference type="NCBI Taxonomy" id="195883"/>
    <lineage>
        <taxon>Eukaryota</taxon>
        <taxon>Metazoa</taxon>
        <taxon>Ecdysozoa</taxon>
        <taxon>Arthropoda</taxon>
        <taxon>Hexapoda</taxon>
        <taxon>Insecta</taxon>
        <taxon>Pterygota</taxon>
        <taxon>Neoptera</taxon>
        <taxon>Paraneoptera</taxon>
        <taxon>Hemiptera</taxon>
        <taxon>Auchenorrhyncha</taxon>
        <taxon>Fulgoroidea</taxon>
        <taxon>Delphacidae</taxon>
        <taxon>Criomorphinae</taxon>
        <taxon>Laodelphax</taxon>
    </lineage>
</organism>
<dbReference type="SMART" id="SM00280">
    <property type="entry name" value="KAZAL"/>
    <property type="match status" value="1"/>
</dbReference>
<dbReference type="Pfam" id="PF07648">
    <property type="entry name" value="Kazal_2"/>
    <property type="match status" value="1"/>
</dbReference>
<dbReference type="Gene3D" id="3.30.60.30">
    <property type="match status" value="1"/>
</dbReference>
<protein>
    <recommendedName>
        <fullName evidence="1">Kazal-like domain-containing protein</fullName>
    </recommendedName>
</protein>
<dbReference type="SMR" id="A0A482XC22"/>
<dbReference type="InParanoid" id="A0A482XC22"/>
<dbReference type="PROSITE" id="PS51465">
    <property type="entry name" value="KAZAL_2"/>
    <property type="match status" value="1"/>
</dbReference>
<proteinExistence type="predicted"/>
<comment type="caution">
    <text evidence="2">The sequence shown here is derived from an EMBL/GenBank/DDBJ whole genome shotgun (WGS) entry which is preliminary data.</text>
</comment>
<name>A0A482XC22_LAOST</name>
<dbReference type="SUPFAM" id="SSF100895">
    <property type="entry name" value="Kazal-type serine protease inhibitors"/>
    <property type="match status" value="1"/>
</dbReference>
<feature type="domain" description="Kazal-like" evidence="1">
    <location>
        <begin position="77"/>
        <end position="132"/>
    </location>
</feature>
<reference evidence="2 3" key="1">
    <citation type="journal article" date="2017" name="Gigascience">
        <title>Genome sequence of the small brown planthopper, Laodelphax striatellus.</title>
        <authorList>
            <person name="Zhu J."/>
            <person name="Jiang F."/>
            <person name="Wang X."/>
            <person name="Yang P."/>
            <person name="Bao Y."/>
            <person name="Zhao W."/>
            <person name="Wang W."/>
            <person name="Lu H."/>
            <person name="Wang Q."/>
            <person name="Cui N."/>
            <person name="Li J."/>
            <person name="Chen X."/>
            <person name="Luo L."/>
            <person name="Yu J."/>
            <person name="Kang L."/>
            <person name="Cui F."/>
        </authorList>
    </citation>
    <scope>NUCLEOTIDE SEQUENCE [LARGE SCALE GENOMIC DNA]</scope>
    <source>
        <strain evidence="2">Lst14</strain>
    </source>
</reference>
<dbReference type="EMBL" id="QKKF02013299">
    <property type="protein sequence ID" value="RZF43018.1"/>
    <property type="molecule type" value="Genomic_DNA"/>
</dbReference>
<dbReference type="AlphaFoldDB" id="A0A482XC22"/>
<gene>
    <name evidence="2" type="ORF">LSTR_LSTR014136</name>
</gene>
<evidence type="ECO:0000259" key="1">
    <source>
        <dbReference type="PROSITE" id="PS51465"/>
    </source>
</evidence>
<dbReference type="InterPro" id="IPR036058">
    <property type="entry name" value="Kazal_dom_sf"/>
</dbReference>
<keyword evidence="3" id="KW-1185">Reference proteome</keyword>